<reference evidence="1" key="2">
    <citation type="submission" date="2017-06" db="EMBL/GenBank/DDBJ databases">
        <title>WGS assembly of Brachypodium distachyon.</title>
        <authorList>
            <consortium name="The International Brachypodium Initiative"/>
            <person name="Lucas S."/>
            <person name="Harmon-Smith M."/>
            <person name="Lail K."/>
            <person name="Tice H."/>
            <person name="Grimwood J."/>
            <person name="Bruce D."/>
            <person name="Barry K."/>
            <person name="Shu S."/>
            <person name="Lindquist E."/>
            <person name="Wang M."/>
            <person name="Pitluck S."/>
            <person name="Vogel J.P."/>
            <person name="Garvin D.F."/>
            <person name="Mockler T.C."/>
            <person name="Schmutz J."/>
            <person name="Rokhsar D."/>
            <person name="Bevan M.W."/>
        </authorList>
    </citation>
    <scope>NUCLEOTIDE SEQUENCE</scope>
    <source>
        <strain evidence="1">Bd21</strain>
    </source>
</reference>
<reference evidence="2" key="3">
    <citation type="submission" date="2018-08" db="UniProtKB">
        <authorList>
            <consortium name="EnsemblPlants"/>
        </authorList>
    </citation>
    <scope>IDENTIFICATION</scope>
    <source>
        <strain evidence="2">cv. Bd21</strain>
    </source>
</reference>
<dbReference type="Proteomes" id="UP000008810">
    <property type="component" value="Chromosome 5"/>
</dbReference>
<keyword evidence="3" id="KW-1185">Reference proteome</keyword>
<proteinExistence type="predicted"/>
<protein>
    <submittedName>
        <fullName evidence="1 2">Uncharacterized protein</fullName>
    </submittedName>
</protein>
<dbReference type="EMBL" id="CM000884">
    <property type="protein sequence ID" value="KQJ81485.1"/>
    <property type="molecule type" value="Genomic_DNA"/>
</dbReference>
<evidence type="ECO:0000313" key="3">
    <source>
        <dbReference type="Proteomes" id="UP000008810"/>
    </source>
</evidence>
<sequence length="69" mass="7319">MGGVIVHHEGIHGDIVGVSMGENEQEKCIMVCGMILVHYCSIQSIHPSAGALLDGQYGVALMAMSPCEY</sequence>
<dbReference type="AlphaFoldDB" id="A0A0Q3KNL1"/>
<dbReference type="Gramene" id="KQJ81485">
    <property type="protein sequence ID" value="KQJ81485"/>
    <property type="gene ID" value="BRADI_5g01032v3"/>
</dbReference>
<name>A0A0Q3KNL1_BRADI</name>
<organism evidence="1">
    <name type="scientific">Brachypodium distachyon</name>
    <name type="common">Purple false brome</name>
    <name type="synonym">Trachynia distachya</name>
    <dbReference type="NCBI Taxonomy" id="15368"/>
    <lineage>
        <taxon>Eukaryota</taxon>
        <taxon>Viridiplantae</taxon>
        <taxon>Streptophyta</taxon>
        <taxon>Embryophyta</taxon>
        <taxon>Tracheophyta</taxon>
        <taxon>Spermatophyta</taxon>
        <taxon>Magnoliopsida</taxon>
        <taxon>Liliopsida</taxon>
        <taxon>Poales</taxon>
        <taxon>Poaceae</taxon>
        <taxon>BOP clade</taxon>
        <taxon>Pooideae</taxon>
        <taxon>Stipodae</taxon>
        <taxon>Brachypodieae</taxon>
        <taxon>Brachypodium</taxon>
    </lineage>
</organism>
<evidence type="ECO:0000313" key="2">
    <source>
        <dbReference type="EnsemblPlants" id="KQJ81485"/>
    </source>
</evidence>
<evidence type="ECO:0000313" key="1">
    <source>
        <dbReference type="EMBL" id="KQJ81485.1"/>
    </source>
</evidence>
<dbReference type="EnsemblPlants" id="KQJ81485">
    <property type="protein sequence ID" value="KQJ81485"/>
    <property type="gene ID" value="BRADI_5g01032v3"/>
</dbReference>
<accession>A0A0Q3KNL1</accession>
<dbReference type="InParanoid" id="A0A0Q3KNL1"/>
<gene>
    <name evidence="1" type="ORF">BRADI_5g01032v3</name>
</gene>
<reference evidence="1 2" key="1">
    <citation type="journal article" date="2010" name="Nature">
        <title>Genome sequencing and analysis of the model grass Brachypodium distachyon.</title>
        <authorList>
            <consortium name="International Brachypodium Initiative"/>
        </authorList>
    </citation>
    <scope>NUCLEOTIDE SEQUENCE [LARGE SCALE GENOMIC DNA]</scope>
    <source>
        <strain evidence="1 2">Bd21</strain>
    </source>
</reference>